<dbReference type="Pfam" id="PF00650">
    <property type="entry name" value="CRAL_TRIO"/>
    <property type="match status" value="1"/>
</dbReference>
<dbReference type="GO" id="GO:0071944">
    <property type="term" value="C:cell periphery"/>
    <property type="evidence" value="ECO:0007669"/>
    <property type="project" value="UniProtKB-ARBA"/>
</dbReference>
<name>A0A5N6SJ94_ASPPS</name>
<proteinExistence type="predicted"/>
<dbReference type="InterPro" id="IPR036273">
    <property type="entry name" value="CRAL/TRIO_N_dom_sf"/>
</dbReference>
<dbReference type="RefSeq" id="XP_031909516.1">
    <property type="nucleotide sequence ID" value="XM_032052141.1"/>
</dbReference>
<dbReference type="FunFam" id="3.40.525.10:FF:000013">
    <property type="entry name" value="Phosphatidylinositol transfer protein PDR16"/>
    <property type="match status" value="1"/>
</dbReference>
<dbReference type="InterPro" id="IPR001251">
    <property type="entry name" value="CRAL-TRIO_dom"/>
</dbReference>
<reference evidence="3 4" key="1">
    <citation type="submission" date="2019-04" db="EMBL/GenBank/DDBJ databases">
        <title>Friends and foes A comparative genomics study of 23 Aspergillus species from section Flavi.</title>
        <authorList>
            <consortium name="DOE Joint Genome Institute"/>
            <person name="Kjaerbolling I."/>
            <person name="Vesth T."/>
            <person name="Frisvad J.C."/>
            <person name="Nybo J.L."/>
            <person name="Theobald S."/>
            <person name="Kildgaard S."/>
            <person name="Isbrandt T."/>
            <person name="Kuo A."/>
            <person name="Sato A."/>
            <person name="Lyhne E.K."/>
            <person name="Kogle M.E."/>
            <person name="Wiebenga A."/>
            <person name="Kun R.S."/>
            <person name="Lubbers R.J."/>
            <person name="Makela M.R."/>
            <person name="Barry K."/>
            <person name="Chovatia M."/>
            <person name="Clum A."/>
            <person name="Daum C."/>
            <person name="Haridas S."/>
            <person name="He G."/>
            <person name="LaButti K."/>
            <person name="Lipzen A."/>
            <person name="Mondo S."/>
            <person name="Riley R."/>
            <person name="Salamov A."/>
            <person name="Simmons B.A."/>
            <person name="Magnuson J.K."/>
            <person name="Henrissat B."/>
            <person name="Mortensen U.H."/>
            <person name="Larsen T.O."/>
            <person name="Devries R.P."/>
            <person name="Grigoriev I.V."/>
            <person name="Machida M."/>
            <person name="Baker S.E."/>
            <person name="Andersen M.R."/>
        </authorList>
    </citation>
    <scope>NUCLEOTIDE SEQUENCE [LARGE SCALE GENOMIC DNA]</scope>
    <source>
        <strain evidence="3 4">CBS 117625</strain>
    </source>
</reference>
<dbReference type="SUPFAM" id="SSF52087">
    <property type="entry name" value="CRAL/TRIO domain"/>
    <property type="match status" value="1"/>
</dbReference>
<gene>
    <name evidence="3" type="ORF">BDV38DRAFT_184347</name>
</gene>
<evidence type="ECO:0000256" key="1">
    <source>
        <dbReference type="SAM" id="MobiDB-lite"/>
    </source>
</evidence>
<organism evidence="3 4">
    <name type="scientific">Aspergillus pseudotamarii</name>
    <dbReference type="NCBI Taxonomy" id="132259"/>
    <lineage>
        <taxon>Eukaryota</taxon>
        <taxon>Fungi</taxon>
        <taxon>Dikarya</taxon>
        <taxon>Ascomycota</taxon>
        <taxon>Pezizomycotina</taxon>
        <taxon>Eurotiomycetes</taxon>
        <taxon>Eurotiomycetidae</taxon>
        <taxon>Eurotiales</taxon>
        <taxon>Aspergillaceae</taxon>
        <taxon>Aspergillus</taxon>
        <taxon>Aspergillus subgen. Circumdati</taxon>
    </lineage>
</organism>
<dbReference type="PANTHER" id="PTHR45824">
    <property type="entry name" value="GH16843P"/>
    <property type="match status" value="1"/>
</dbReference>
<dbReference type="SMART" id="SM01100">
    <property type="entry name" value="CRAL_TRIO_N"/>
    <property type="match status" value="1"/>
</dbReference>
<dbReference type="SUPFAM" id="SSF46938">
    <property type="entry name" value="CRAL/TRIO N-terminal domain"/>
    <property type="match status" value="1"/>
</dbReference>
<dbReference type="InterPro" id="IPR036865">
    <property type="entry name" value="CRAL-TRIO_dom_sf"/>
</dbReference>
<sequence length="377" mass="42343">MSATSEPPVPATSARSGEAVDSQTSVPSAIAENSSNTVEQTQPATNGKDIELELPSSAADGLIQKPFPRPLDSAKPTPSAELTPDQQEKYDSVLKAVSSWTTVPTTSAKNAPTEPLTDNERMFLTRECLLRYLRATKWNVSEAIARLERTLTWRREYGVEKLTADFISVENETGKQVILGYDIHARPCLYLLPSNQNTEKSDRQIQHLVFMLERVIDLMGPDQETLALIVNYNETKSGQNASVGQAKQTLNFLQNHYPERMGRALVINMPFMIMGFFKLITPFIDPLTRQKLKFNEDLRQHVPAAQLMKSMGGDVEFRYDHATYWPTLNQLADQRRAAYRERWVQGGQRIGEYENYLKTGTSPSLAQRETSNGAPSE</sequence>
<dbReference type="OrthoDB" id="75724at2759"/>
<dbReference type="Proteomes" id="UP000325672">
    <property type="component" value="Unassembled WGS sequence"/>
</dbReference>
<dbReference type="InterPro" id="IPR011074">
    <property type="entry name" value="CRAL/TRIO_N_dom"/>
</dbReference>
<keyword evidence="4" id="KW-1185">Reference proteome</keyword>
<dbReference type="EMBL" id="ML743616">
    <property type="protein sequence ID" value="KAE8133453.1"/>
    <property type="molecule type" value="Genomic_DNA"/>
</dbReference>
<dbReference type="Gene3D" id="3.40.525.10">
    <property type="entry name" value="CRAL-TRIO lipid binding domain"/>
    <property type="match status" value="1"/>
</dbReference>
<accession>A0A5N6SJ94</accession>
<dbReference type="SMART" id="SM00516">
    <property type="entry name" value="SEC14"/>
    <property type="match status" value="1"/>
</dbReference>
<feature type="compositionally biased region" description="Polar residues" evidence="1">
    <location>
        <begin position="21"/>
        <end position="45"/>
    </location>
</feature>
<evidence type="ECO:0000313" key="3">
    <source>
        <dbReference type="EMBL" id="KAE8133453.1"/>
    </source>
</evidence>
<dbReference type="Pfam" id="PF03765">
    <property type="entry name" value="CRAL_TRIO_N"/>
    <property type="match status" value="1"/>
</dbReference>
<dbReference type="PANTHER" id="PTHR45824:SF29">
    <property type="entry name" value="GH16843P"/>
    <property type="match status" value="1"/>
</dbReference>
<dbReference type="GO" id="GO:0008289">
    <property type="term" value="F:lipid binding"/>
    <property type="evidence" value="ECO:0007669"/>
    <property type="project" value="UniProtKB-ARBA"/>
</dbReference>
<dbReference type="CDD" id="cd00170">
    <property type="entry name" value="SEC14"/>
    <property type="match status" value="1"/>
</dbReference>
<dbReference type="GeneID" id="43636351"/>
<dbReference type="GO" id="GO:0008526">
    <property type="term" value="F:phosphatidylinositol transfer activity"/>
    <property type="evidence" value="ECO:0007669"/>
    <property type="project" value="TreeGrafter"/>
</dbReference>
<protein>
    <submittedName>
        <fullName evidence="3">CRAL-TRIO domain-containing protein</fullName>
    </submittedName>
</protein>
<feature type="region of interest" description="Disordered" evidence="1">
    <location>
        <begin position="1"/>
        <end position="88"/>
    </location>
</feature>
<dbReference type="InterPro" id="IPR052578">
    <property type="entry name" value="PI_Transfer_CRAL-TRIO"/>
</dbReference>
<evidence type="ECO:0000313" key="4">
    <source>
        <dbReference type="Proteomes" id="UP000325672"/>
    </source>
</evidence>
<feature type="domain" description="CRAL-TRIO" evidence="2">
    <location>
        <begin position="166"/>
        <end position="319"/>
    </location>
</feature>
<evidence type="ECO:0000259" key="2">
    <source>
        <dbReference type="PROSITE" id="PS50191"/>
    </source>
</evidence>
<dbReference type="PROSITE" id="PS50191">
    <property type="entry name" value="CRAL_TRIO"/>
    <property type="match status" value="1"/>
</dbReference>
<dbReference type="AlphaFoldDB" id="A0A5N6SJ94"/>